<dbReference type="InterPro" id="IPR036236">
    <property type="entry name" value="Znf_C2H2_sf"/>
</dbReference>
<dbReference type="KEGG" id="ipu:108274228"/>
<keyword evidence="4" id="KW-0677">Repeat</keyword>
<dbReference type="OrthoDB" id="10027876at2759"/>
<evidence type="ECO:0000313" key="12">
    <source>
        <dbReference type="RefSeq" id="XP_017339733.1"/>
    </source>
</evidence>
<dbReference type="PROSITE" id="PS50157">
    <property type="entry name" value="ZINC_FINGER_C2H2_2"/>
    <property type="match status" value="3"/>
</dbReference>
<evidence type="ECO:0000256" key="8">
    <source>
        <dbReference type="PROSITE-ProRule" id="PRU00042"/>
    </source>
</evidence>
<dbReference type="InterPro" id="IPR050331">
    <property type="entry name" value="Zinc_finger"/>
</dbReference>
<keyword evidence="6" id="KW-0862">Zinc</keyword>
<evidence type="ECO:0000256" key="2">
    <source>
        <dbReference type="ARBA" id="ARBA00006991"/>
    </source>
</evidence>
<dbReference type="FunFam" id="3.30.160.60:FF:001158">
    <property type="entry name" value="zinc finger protein 22"/>
    <property type="match status" value="1"/>
</dbReference>
<dbReference type="GO" id="GO:0010468">
    <property type="term" value="P:regulation of gene expression"/>
    <property type="evidence" value="ECO:0007669"/>
    <property type="project" value="TreeGrafter"/>
</dbReference>
<dbReference type="GO" id="GO:0008270">
    <property type="term" value="F:zinc ion binding"/>
    <property type="evidence" value="ECO:0007669"/>
    <property type="project" value="UniProtKB-KW"/>
</dbReference>
<keyword evidence="11" id="KW-1185">Reference proteome</keyword>
<organism evidence="11 12">
    <name type="scientific">Ictalurus punctatus</name>
    <name type="common">Channel catfish</name>
    <name type="synonym">Silurus punctatus</name>
    <dbReference type="NCBI Taxonomy" id="7998"/>
    <lineage>
        <taxon>Eukaryota</taxon>
        <taxon>Metazoa</taxon>
        <taxon>Chordata</taxon>
        <taxon>Craniata</taxon>
        <taxon>Vertebrata</taxon>
        <taxon>Euteleostomi</taxon>
        <taxon>Actinopterygii</taxon>
        <taxon>Neopterygii</taxon>
        <taxon>Teleostei</taxon>
        <taxon>Ostariophysi</taxon>
        <taxon>Siluriformes</taxon>
        <taxon>Ictaluridae</taxon>
        <taxon>Ictalurus</taxon>
    </lineage>
</organism>
<sequence length="348" mass="39111">MESFGSQRVISFQSSNVSKLERLNCRVVKLLTVAVQEVLEAVRETVSEYQEKTARTQRENERLRLKLQDALKNLEKEREVSRLASISLSINRPSTETQMMPEAQPVSRMKQDSVVKADAEPEAVCDLQVALTLPDKSTPRTELVNTSDLHCTIKGTEPGTCVSDASSCVDIKTEPVASECSQQEQQVPQVVVTMGEGLRDQTSRQDSISSSLYIQSNLSTLGRCIGNSWSTTSSLQGLERQHHSPRDEEHHVCLVCGKTFSRVGNLRIHQRCHTGEKPYRCMVCGRCFSQAGDLKKHKRVHTGEKPYCCVQCGKSFSRAENLKRHQKIHIGDRLHRQNLWKDSHGLAI</sequence>
<evidence type="ECO:0000256" key="3">
    <source>
        <dbReference type="ARBA" id="ARBA00022723"/>
    </source>
</evidence>
<dbReference type="RefSeq" id="XP_017339733.1">
    <property type="nucleotide sequence ID" value="XM_017484244.2"/>
</dbReference>
<evidence type="ECO:0000256" key="9">
    <source>
        <dbReference type="SAM" id="Coils"/>
    </source>
</evidence>
<comment type="subcellular location">
    <subcellularLocation>
        <location evidence="1">Nucleus</location>
    </subcellularLocation>
</comment>
<feature type="domain" description="C2H2-type" evidence="10">
    <location>
        <begin position="307"/>
        <end position="334"/>
    </location>
</feature>
<feature type="domain" description="C2H2-type" evidence="10">
    <location>
        <begin position="279"/>
        <end position="306"/>
    </location>
</feature>
<protein>
    <submittedName>
        <fullName evidence="12">Zinc finger protein 470 isoform X1</fullName>
    </submittedName>
</protein>
<feature type="domain" description="C2H2-type" evidence="10">
    <location>
        <begin position="251"/>
        <end position="278"/>
    </location>
</feature>
<dbReference type="SMART" id="SM00355">
    <property type="entry name" value="ZnF_C2H2"/>
    <property type="match status" value="3"/>
</dbReference>
<dbReference type="PANTHER" id="PTHR16515">
    <property type="entry name" value="PR DOMAIN ZINC FINGER PROTEIN"/>
    <property type="match status" value="1"/>
</dbReference>
<dbReference type="GeneID" id="108274228"/>
<evidence type="ECO:0000259" key="10">
    <source>
        <dbReference type="PROSITE" id="PS50157"/>
    </source>
</evidence>
<evidence type="ECO:0000256" key="5">
    <source>
        <dbReference type="ARBA" id="ARBA00022771"/>
    </source>
</evidence>
<dbReference type="GO" id="GO:0005634">
    <property type="term" value="C:nucleus"/>
    <property type="evidence" value="ECO:0007669"/>
    <property type="project" value="UniProtKB-SubCell"/>
</dbReference>
<keyword evidence="3" id="KW-0479">Metal-binding</keyword>
<keyword evidence="7" id="KW-0539">Nucleus</keyword>
<dbReference type="Proteomes" id="UP000221080">
    <property type="component" value="Chromosome 13"/>
</dbReference>
<accession>A0A2D0SAH1</accession>
<dbReference type="PROSITE" id="PS00028">
    <property type="entry name" value="ZINC_FINGER_C2H2_1"/>
    <property type="match status" value="3"/>
</dbReference>
<dbReference type="FunFam" id="3.30.160.60:FF:001498">
    <property type="entry name" value="Zinc finger protein 404"/>
    <property type="match status" value="1"/>
</dbReference>
<keyword evidence="9" id="KW-0175">Coiled coil</keyword>
<proteinExistence type="inferred from homology"/>
<dbReference type="Gene3D" id="3.30.160.60">
    <property type="entry name" value="Classic Zinc Finger"/>
    <property type="match status" value="3"/>
</dbReference>
<reference evidence="12" key="2">
    <citation type="submission" date="2025-08" db="UniProtKB">
        <authorList>
            <consortium name="RefSeq"/>
        </authorList>
    </citation>
    <scope>IDENTIFICATION</scope>
    <source>
        <tissue evidence="12">Blood</tissue>
    </source>
</reference>
<dbReference type="PANTHER" id="PTHR16515:SF66">
    <property type="entry name" value="C2H2-TYPE DOMAIN-CONTAINING PROTEIN"/>
    <property type="match status" value="1"/>
</dbReference>
<keyword evidence="5 8" id="KW-0863">Zinc-finger</keyword>
<evidence type="ECO:0000313" key="11">
    <source>
        <dbReference type="Proteomes" id="UP000221080"/>
    </source>
</evidence>
<dbReference type="FunFam" id="3.30.160.60:FF:001344">
    <property type="entry name" value="Zinc finger protein 16 like"/>
    <property type="match status" value="1"/>
</dbReference>
<feature type="coiled-coil region" evidence="9">
    <location>
        <begin position="39"/>
        <end position="84"/>
    </location>
</feature>
<dbReference type="SUPFAM" id="SSF57667">
    <property type="entry name" value="beta-beta-alpha zinc fingers"/>
    <property type="match status" value="2"/>
</dbReference>
<name>A0A2D0SAH1_ICTPU</name>
<evidence type="ECO:0000256" key="7">
    <source>
        <dbReference type="ARBA" id="ARBA00023242"/>
    </source>
</evidence>
<gene>
    <name evidence="12" type="primary">LOC108274228</name>
</gene>
<evidence type="ECO:0000256" key="1">
    <source>
        <dbReference type="ARBA" id="ARBA00004123"/>
    </source>
</evidence>
<dbReference type="InterPro" id="IPR013087">
    <property type="entry name" value="Znf_C2H2_type"/>
</dbReference>
<evidence type="ECO:0000256" key="6">
    <source>
        <dbReference type="ARBA" id="ARBA00022833"/>
    </source>
</evidence>
<dbReference type="AlphaFoldDB" id="A0A2D0SAH1"/>
<comment type="similarity">
    <text evidence="2">Belongs to the krueppel C2H2-type zinc-finger protein family.</text>
</comment>
<reference evidence="11" key="1">
    <citation type="journal article" date="2016" name="Nat. Commun.">
        <title>The channel catfish genome sequence provides insights into the evolution of scale formation in teleosts.</title>
        <authorList>
            <person name="Liu Z."/>
            <person name="Liu S."/>
            <person name="Yao J."/>
            <person name="Bao L."/>
            <person name="Zhang J."/>
            <person name="Li Y."/>
            <person name="Jiang C."/>
            <person name="Sun L."/>
            <person name="Wang R."/>
            <person name="Zhang Y."/>
            <person name="Zhou T."/>
            <person name="Zeng Q."/>
            <person name="Fu Q."/>
            <person name="Gao S."/>
            <person name="Li N."/>
            <person name="Koren S."/>
            <person name="Jiang Y."/>
            <person name="Zimin A."/>
            <person name="Xu P."/>
            <person name="Phillippy A.M."/>
            <person name="Geng X."/>
            <person name="Song L."/>
            <person name="Sun F."/>
            <person name="Li C."/>
            <person name="Wang X."/>
            <person name="Chen A."/>
            <person name="Jin Y."/>
            <person name="Yuan Z."/>
            <person name="Yang Y."/>
            <person name="Tan S."/>
            <person name="Peatman E."/>
            <person name="Lu J."/>
            <person name="Qin Z."/>
            <person name="Dunham R."/>
            <person name="Li Z."/>
            <person name="Sonstegard T."/>
            <person name="Feng J."/>
            <person name="Danzmann R.G."/>
            <person name="Schroeder S."/>
            <person name="Scheffler B."/>
            <person name="Duke M.V."/>
            <person name="Ballard L."/>
            <person name="Kucuktas H."/>
            <person name="Kaltenboeck L."/>
            <person name="Liu H."/>
            <person name="Armbruster J."/>
            <person name="Xie Y."/>
            <person name="Kirby M.L."/>
            <person name="Tian Y."/>
            <person name="Flanagan M.E."/>
            <person name="Mu W."/>
            <person name="Waldbieser G.C."/>
        </authorList>
    </citation>
    <scope>NUCLEOTIDE SEQUENCE [LARGE SCALE GENOMIC DNA]</scope>
    <source>
        <strain evidence="11">SDA103</strain>
    </source>
</reference>
<evidence type="ECO:0000256" key="4">
    <source>
        <dbReference type="ARBA" id="ARBA00022737"/>
    </source>
</evidence>
<dbReference type="Pfam" id="PF00096">
    <property type="entry name" value="zf-C2H2"/>
    <property type="match status" value="3"/>
</dbReference>